<dbReference type="SMART" id="SM00174">
    <property type="entry name" value="RHO"/>
    <property type="match status" value="1"/>
</dbReference>
<keyword evidence="3" id="KW-1185">Reference proteome</keyword>
<dbReference type="SMART" id="SM00176">
    <property type="entry name" value="RAN"/>
    <property type="match status" value="1"/>
</dbReference>
<dbReference type="GeneID" id="100376429"/>
<dbReference type="InterPro" id="IPR001806">
    <property type="entry name" value="Small_GTPase"/>
</dbReference>
<dbReference type="PROSITE" id="PS51421">
    <property type="entry name" value="RAS"/>
    <property type="match status" value="1"/>
</dbReference>
<dbReference type="PROSITE" id="PS51420">
    <property type="entry name" value="RHO"/>
    <property type="match status" value="1"/>
</dbReference>
<dbReference type="PROSITE" id="PS51419">
    <property type="entry name" value="RAB"/>
    <property type="match status" value="1"/>
</dbReference>
<evidence type="ECO:0000256" key="1">
    <source>
        <dbReference type="ARBA" id="ARBA00006270"/>
    </source>
</evidence>
<proteinExistence type="inferred from homology"/>
<gene>
    <name evidence="4" type="primary">LOC100376429</name>
</gene>
<protein>
    <submittedName>
        <fullName evidence="4">Intraflagellar transport protein 27 homolog isoform X1</fullName>
    </submittedName>
</protein>
<dbReference type="PRINTS" id="PR00449">
    <property type="entry name" value="RASTRNSFRMNG"/>
</dbReference>
<sequence length="186" mass="21071">MPKTLRAKVITVGDSAVGKSAITQVFHSDGAHFPKSYSMTVGVELCVKSVNIPDTNDCVELYIYDSAGKELYSDYVHKFWEHPSVVMVVFDVTNETSFKSCQKWLERVKNKTNQELPGVLVGNKIDLVGRRVISPKIAREFAMKNSLEYCECSAKEMENVEAAFYFVANAFYRLYEEKVEVMNTLV</sequence>
<dbReference type="Gene3D" id="3.40.50.300">
    <property type="entry name" value="P-loop containing nucleotide triphosphate hydrolases"/>
    <property type="match status" value="1"/>
</dbReference>
<dbReference type="SMART" id="SM00175">
    <property type="entry name" value="RAB"/>
    <property type="match status" value="1"/>
</dbReference>
<accession>A0ABM0GT38</accession>
<dbReference type="SMART" id="SM00173">
    <property type="entry name" value="RAS"/>
    <property type="match status" value="1"/>
</dbReference>
<keyword evidence="2" id="KW-0547">Nucleotide-binding</keyword>
<dbReference type="Pfam" id="PF00071">
    <property type="entry name" value="Ras"/>
    <property type="match status" value="1"/>
</dbReference>
<evidence type="ECO:0000313" key="4">
    <source>
        <dbReference type="RefSeq" id="XP_002736780.1"/>
    </source>
</evidence>
<dbReference type="PANTHER" id="PTHR47978">
    <property type="match status" value="1"/>
</dbReference>
<dbReference type="Proteomes" id="UP000694865">
    <property type="component" value="Unplaced"/>
</dbReference>
<organism evidence="3 4">
    <name type="scientific">Saccoglossus kowalevskii</name>
    <name type="common">Acorn worm</name>
    <dbReference type="NCBI Taxonomy" id="10224"/>
    <lineage>
        <taxon>Eukaryota</taxon>
        <taxon>Metazoa</taxon>
        <taxon>Hemichordata</taxon>
        <taxon>Enteropneusta</taxon>
        <taxon>Harrimaniidae</taxon>
        <taxon>Saccoglossus</taxon>
    </lineage>
</organism>
<dbReference type="InterPro" id="IPR027417">
    <property type="entry name" value="P-loop_NTPase"/>
</dbReference>
<comment type="similarity">
    <text evidence="1">Belongs to the small GTPase superfamily. Rab family.</text>
</comment>
<dbReference type="SUPFAM" id="SSF52540">
    <property type="entry name" value="P-loop containing nucleoside triphosphate hydrolases"/>
    <property type="match status" value="1"/>
</dbReference>
<dbReference type="NCBIfam" id="TIGR00231">
    <property type="entry name" value="small_GTP"/>
    <property type="match status" value="1"/>
</dbReference>
<name>A0ABM0GT38_SACKO</name>
<reference evidence="4" key="1">
    <citation type="submission" date="2025-08" db="UniProtKB">
        <authorList>
            <consortium name="RefSeq"/>
        </authorList>
    </citation>
    <scope>IDENTIFICATION</scope>
    <source>
        <tissue evidence="4">Testes</tissue>
    </source>
</reference>
<dbReference type="InterPro" id="IPR005225">
    <property type="entry name" value="Small_GTP-bd"/>
</dbReference>
<dbReference type="RefSeq" id="XP_002736780.1">
    <property type="nucleotide sequence ID" value="XM_002736734.2"/>
</dbReference>
<evidence type="ECO:0000313" key="3">
    <source>
        <dbReference type="Proteomes" id="UP000694865"/>
    </source>
</evidence>
<evidence type="ECO:0000256" key="2">
    <source>
        <dbReference type="ARBA" id="ARBA00022741"/>
    </source>
</evidence>